<evidence type="ECO:0000313" key="4">
    <source>
        <dbReference type="EMBL" id="QSE97604.1"/>
    </source>
</evidence>
<dbReference type="KEGG" id="fuv:JR347_00515"/>
<dbReference type="Pfam" id="PF00072">
    <property type="entry name" value="Response_reg"/>
    <property type="match status" value="1"/>
</dbReference>
<evidence type="ECO:0000256" key="1">
    <source>
        <dbReference type="PROSITE-ProRule" id="PRU00169"/>
    </source>
</evidence>
<evidence type="ECO:0000313" key="5">
    <source>
        <dbReference type="Proteomes" id="UP000662783"/>
    </source>
</evidence>
<feature type="domain" description="HTH LytTR-type" evidence="3">
    <location>
        <begin position="142"/>
        <end position="250"/>
    </location>
</feature>
<dbReference type="PROSITE" id="PS50110">
    <property type="entry name" value="RESPONSE_REGULATORY"/>
    <property type="match status" value="1"/>
</dbReference>
<dbReference type="GO" id="GO:0003677">
    <property type="term" value="F:DNA binding"/>
    <property type="evidence" value="ECO:0007669"/>
    <property type="project" value="InterPro"/>
</dbReference>
<dbReference type="GO" id="GO:0000156">
    <property type="term" value="F:phosphorelay response regulator activity"/>
    <property type="evidence" value="ECO:0007669"/>
    <property type="project" value="InterPro"/>
</dbReference>
<proteinExistence type="predicted"/>
<dbReference type="InterPro" id="IPR046947">
    <property type="entry name" value="LytR-like"/>
</dbReference>
<dbReference type="InterPro" id="IPR007492">
    <property type="entry name" value="LytTR_DNA-bd_dom"/>
</dbReference>
<dbReference type="SMART" id="SM00850">
    <property type="entry name" value="LytTR"/>
    <property type="match status" value="1"/>
</dbReference>
<feature type="domain" description="Response regulatory" evidence="2">
    <location>
        <begin position="4"/>
        <end position="116"/>
    </location>
</feature>
<dbReference type="PANTHER" id="PTHR37299:SF1">
    <property type="entry name" value="STAGE 0 SPORULATION PROTEIN A HOMOLOG"/>
    <property type="match status" value="1"/>
</dbReference>
<dbReference type="EMBL" id="CP070608">
    <property type="protein sequence ID" value="QSE97604.1"/>
    <property type="molecule type" value="Genomic_DNA"/>
</dbReference>
<dbReference type="InterPro" id="IPR001789">
    <property type="entry name" value="Sig_transdc_resp-reg_receiver"/>
</dbReference>
<reference evidence="4" key="1">
    <citation type="submission" date="2021-02" db="EMBL/GenBank/DDBJ databases">
        <title>Fulvivirga sp. S481 isolated from sea water.</title>
        <authorList>
            <person name="Bae S.S."/>
            <person name="Baek K."/>
        </authorList>
    </citation>
    <scope>NUCLEOTIDE SEQUENCE</scope>
    <source>
        <strain evidence="4">S481</strain>
    </source>
</reference>
<dbReference type="PANTHER" id="PTHR37299">
    <property type="entry name" value="TRANSCRIPTIONAL REGULATOR-RELATED"/>
    <property type="match status" value="1"/>
</dbReference>
<sequence length="250" mass="28811">MNKTAVIVEDEKHTAERLSGLISDLTSINVVAHISSVKAAMQWFGQNELPDVIFLDIHLGDGTGFDVLEFVEGYPYIIFTTAYDQYTLDAFQYNSVDYLLKPIKPKELAKAILKIDKIQPQSYGMAVDKARNQLEKKYKGRFLFKVGSKYQQVLAKDIAYFYSNDGLNYARKTTGENFVTDCTMDELEQVLDPTDFFRCNRGMIIRADNIKEIHTYFNGRLLLDCQPKFEYDEVLVSREKVKDFKNWLDG</sequence>
<protein>
    <submittedName>
        <fullName evidence="4">Response regulator transcription factor</fullName>
    </submittedName>
</protein>
<organism evidence="4 5">
    <name type="scientific">Fulvivirga lutea</name>
    <dbReference type="NCBI Taxonomy" id="2810512"/>
    <lineage>
        <taxon>Bacteria</taxon>
        <taxon>Pseudomonadati</taxon>
        <taxon>Bacteroidota</taxon>
        <taxon>Cytophagia</taxon>
        <taxon>Cytophagales</taxon>
        <taxon>Fulvivirgaceae</taxon>
        <taxon>Fulvivirga</taxon>
    </lineage>
</organism>
<dbReference type="InterPro" id="IPR011006">
    <property type="entry name" value="CheY-like_superfamily"/>
</dbReference>
<evidence type="ECO:0000259" key="2">
    <source>
        <dbReference type="PROSITE" id="PS50110"/>
    </source>
</evidence>
<feature type="modified residue" description="4-aspartylphosphate" evidence="1">
    <location>
        <position position="56"/>
    </location>
</feature>
<keyword evidence="5" id="KW-1185">Reference proteome</keyword>
<dbReference type="Gene3D" id="3.40.50.2300">
    <property type="match status" value="1"/>
</dbReference>
<dbReference type="Gene3D" id="2.40.50.1020">
    <property type="entry name" value="LytTr DNA-binding domain"/>
    <property type="match status" value="1"/>
</dbReference>
<dbReference type="Pfam" id="PF04397">
    <property type="entry name" value="LytTR"/>
    <property type="match status" value="1"/>
</dbReference>
<dbReference type="PROSITE" id="PS50930">
    <property type="entry name" value="HTH_LYTTR"/>
    <property type="match status" value="1"/>
</dbReference>
<dbReference type="AlphaFoldDB" id="A0A974WFM5"/>
<dbReference type="SMART" id="SM00448">
    <property type="entry name" value="REC"/>
    <property type="match status" value="1"/>
</dbReference>
<gene>
    <name evidence="4" type="ORF">JR347_00515</name>
</gene>
<dbReference type="RefSeq" id="WP_205722113.1">
    <property type="nucleotide sequence ID" value="NZ_CP070608.1"/>
</dbReference>
<accession>A0A974WFM5</accession>
<keyword evidence="1" id="KW-0597">Phosphoprotein</keyword>
<evidence type="ECO:0000259" key="3">
    <source>
        <dbReference type="PROSITE" id="PS50930"/>
    </source>
</evidence>
<dbReference type="Proteomes" id="UP000662783">
    <property type="component" value="Chromosome"/>
</dbReference>
<name>A0A974WFM5_9BACT</name>
<dbReference type="SUPFAM" id="SSF52172">
    <property type="entry name" value="CheY-like"/>
    <property type="match status" value="1"/>
</dbReference>